<sequence>MKKLWMIAGSALVMSACSDNVAEMNPAPAGNNDFVTLAEISASLPATRAYLEDVEFGAGKEVKTFWSSGDCITVWSEQEPERLLLYRLKSGADTPNAVFEVVGNEEGVHGTQFYALYNGSSSASKQITLNSVQNNNINRPSNNIAEGAAPMAAYAAVEDGNLSNVRFAFKNLCGIMAVTLTTDADAALGSITLNSTANLTGSGEVRFVNGEPSFRIGANAGKSISRELGNYKVKGGEPNTFYFVVPAQSYGYLALDVMSSTNPKPVWFRTRTIADGLSVGAGSITRIANVTVRTVAPHVYKVGDIYPNGAVGGDVKGIVFEAAQDGQSGKIAALKDCSVNGTEVSDEIGTYYWYSWGPSAAALNSISDGKANTEAVRGNSADYPAFAAALALGDGWYLPARDELSTLFDMQGELINKGGYQEMLGIAYWSSTLTGSARAKKINYYDAVEAAMATVSLSSQSTVEGSVRAIAQFEIK</sequence>
<keyword evidence="1" id="KW-0732">Signal</keyword>
<reference evidence="2 3" key="1">
    <citation type="journal article" date="2019" name="Nat. Med.">
        <title>A library of human gut bacterial isolates paired with longitudinal multiomics data enables mechanistic microbiome research.</title>
        <authorList>
            <person name="Poyet M."/>
            <person name="Groussin M."/>
            <person name="Gibbons S.M."/>
            <person name="Avila-Pacheco J."/>
            <person name="Jiang X."/>
            <person name="Kearney S.M."/>
            <person name="Perrotta A.R."/>
            <person name="Berdy B."/>
            <person name="Zhao S."/>
            <person name="Lieberman T.D."/>
            <person name="Swanson P.K."/>
            <person name="Smith M."/>
            <person name="Roesemann S."/>
            <person name="Alexander J.E."/>
            <person name="Rich S.A."/>
            <person name="Livny J."/>
            <person name="Vlamakis H."/>
            <person name="Clish C."/>
            <person name="Bullock K."/>
            <person name="Deik A."/>
            <person name="Scott J."/>
            <person name="Pierce K.A."/>
            <person name="Xavier R.J."/>
            <person name="Alm E.J."/>
        </authorList>
    </citation>
    <scope>NUCLEOTIDE SEQUENCE [LARGE SCALE GENOMIC DNA]</scope>
    <source>
        <strain evidence="2 3">BIOML-A1</strain>
    </source>
</reference>
<dbReference type="RefSeq" id="WP_149886228.1">
    <property type="nucleotide sequence ID" value="NZ_VVXJ01000067.1"/>
</dbReference>
<organism evidence="2 3">
    <name type="scientific">Alistipes shahii</name>
    <dbReference type="NCBI Taxonomy" id="328814"/>
    <lineage>
        <taxon>Bacteria</taxon>
        <taxon>Pseudomonadati</taxon>
        <taxon>Bacteroidota</taxon>
        <taxon>Bacteroidia</taxon>
        <taxon>Bacteroidales</taxon>
        <taxon>Rikenellaceae</taxon>
        <taxon>Alistipes</taxon>
    </lineage>
</organism>
<accession>A0A5B3GCW2</accession>
<gene>
    <name evidence="2" type="ORF">F2Y07_14285</name>
</gene>
<comment type="caution">
    <text evidence="2">The sequence shown here is derived from an EMBL/GenBank/DDBJ whole genome shotgun (WGS) entry which is preliminary data.</text>
</comment>
<proteinExistence type="predicted"/>
<name>A0A5B3GCW2_9BACT</name>
<feature type="chain" id="PRO_5022670088" evidence="1">
    <location>
        <begin position="23"/>
        <end position="476"/>
    </location>
</feature>
<evidence type="ECO:0000313" key="2">
    <source>
        <dbReference type="EMBL" id="KAA2371391.1"/>
    </source>
</evidence>
<protein>
    <submittedName>
        <fullName evidence="2">DUF1566 domain-containing protein</fullName>
    </submittedName>
</protein>
<dbReference type="Proteomes" id="UP000322658">
    <property type="component" value="Unassembled WGS sequence"/>
</dbReference>
<dbReference type="EMBL" id="VVXJ01000067">
    <property type="protein sequence ID" value="KAA2371391.1"/>
    <property type="molecule type" value="Genomic_DNA"/>
</dbReference>
<dbReference type="PROSITE" id="PS51257">
    <property type="entry name" value="PROKAR_LIPOPROTEIN"/>
    <property type="match status" value="1"/>
</dbReference>
<dbReference type="AlphaFoldDB" id="A0A5B3GCW2"/>
<evidence type="ECO:0000256" key="1">
    <source>
        <dbReference type="SAM" id="SignalP"/>
    </source>
</evidence>
<feature type="signal peptide" evidence="1">
    <location>
        <begin position="1"/>
        <end position="22"/>
    </location>
</feature>
<evidence type="ECO:0000313" key="3">
    <source>
        <dbReference type="Proteomes" id="UP000322658"/>
    </source>
</evidence>